<proteinExistence type="predicted"/>
<accession>A0A848KMU4</accession>
<feature type="chain" id="PRO_5039716977" evidence="2">
    <location>
        <begin position="28"/>
        <end position="157"/>
    </location>
</feature>
<evidence type="ECO:0000256" key="1">
    <source>
        <dbReference type="SAM" id="MobiDB-lite"/>
    </source>
</evidence>
<dbReference type="PROSITE" id="PS51257">
    <property type="entry name" value="PROKAR_LIPOPROTEIN"/>
    <property type="match status" value="1"/>
</dbReference>
<reference evidence="4 5" key="1">
    <citation type="submission" date="2019-05" db="EMBL/GenBank/DDBJ databases">
        <authorList>
            <person name="Lee S.D."/>
        </authorList>
    </citation>
    <scope>NUCLEOTIDE SEQUENCE [LARGE SCALE GENOMIC DNA]</scope>
    <source>
        <strain evidence="4 5">YC2-7</strain>
    </source>
</reference>
<evidence type="ECO:0000313" key="4">
    <source>
        <dbReference type="EMBL" id="NMN99541.1"/>
    </source>
</evidence>
<organism evidence="4 5">
    <name type="scientific">Antrihabitans stalactiti</name>
    <dbReference type="NCBI Taxonomy" id="2584121"/>
    <lineage>
        <taxon>Bacteria</taxon>
        <taxon>Bacillati</taxon>
        <taxon>Actinomycetota</taxon>
        <taxon>Actinomycetes</taxon>
        <taxon>Mycobacteriales</taxon>
        <taxon>Nocardiaceae</taxon>
        <taxon>Antrihabitans</taxon>
    </lineage>
</organism>
<name>A0A848KMU4_9NOCA</name>
<dbReference type="InterPro" id="IPR007969">
    <property type="entry name" value="DUF732"/>
</dbReference>
<feature type="domain" description="DUF732" evidence="3">
    <location>
        <begin position="81"/>
        <end position="149"/>
    </location>
</feature>
<sequence>MSARLARWRNVTRLLPAALAVFAIALAGCSSDKPSSSHQASPSLASDVLANSTTPSTVNVAPSALPGSTALSLPSKSTTPEVAYLETLPANGVTIRDEEGTVGTGQRMCEALTAGQALDAAAQFGLDEQPWTADQAKMAVRVAAHTLCPTNAAKVGN</sequence>
<keyword evidence="5" id="KW-1185">Reference proteome</keyword>
<keyword evidence="2" id="KW-0732">Signal</keyword>
<evidence type="ECO:0000259" key="3">
    <source>
        <dbReference type="Pfam" id="PF05305"/>
    </source>
</evidence>
<evidence type="ECO:0000313" key="5">
    <source>
        <dbReference type="Proteomes" id="UP000535543"/>
    </source>
</evidence>
<dbReference type="Pfam" id="PF05305">
    <property type="entry name" value="DUF732"/>
    <property type="match status" value="1"/>
</dbReference>
<evidence type="ECO:0000256" key="2">
    <source>
        <dbReference type="SAM" id="SignalP"/>
    </source>
</evidence>
<feature type="signal peptide" evidence="2">
    <location>
        <begin position="1"/>
        <end position="27"/>
    </location>
</feature>
<dbReference type="EMBL" id="VCQU01000020">
    <property type="protein sequence ID" value="NMN99541.1"/>
    <property type="molecule type" value="Genomic_DNA"/>
</dbReference>
<reference evidence="4 5" key="2">
    <citation type="submission" date="2020-06" db="EMBL/GenBank/DDBJ databases">
        <title>Antribacter stalactiti gen. nov., sp. nov., a new member of the family Nacardiaceae isolated from a cave.</title>
        <authorList>
            <person name="Kim I.S."/>
        </authorList>
    </citation>
    <scope>NUCLEOTIDE SEQUENCE [LARGE SCALE GENOMIC DNA]</scope>
    <source>
        <strain evidence="4 5">YC2-7</strain>
    </source>
</reference>
<gene>
    <name evidence="4" type="ORF">FGL95_31440</name>
</gene>
<comment type="caution">
    <text evidence="4">The sequence shown here is derived from an EMBL/GenBank/DDBJ whole genome shotgun (WGS) entry which is preliminary data.</text>
</comment>
<dbReference type="Proteomes" id="UP000535543">
    <property type="component" value="Unassembled WGS sequence"/>
</dbReference>
<protein>
    <submittedName>
        <fullName evidence="4">DUF732 domain-containing protein</fullName>
    </submittedName>
</protein>
<dbReference type="AlphaFoldDB" id="A0A848KMU4"/>
<feature type="region of interest" description="Disordered" evidence="1">
    <location>
        <begin position="58"/>
        <end position="77"/>
    </location>
</feature>